<dbReference type="Proteomes" id="UP001595075">
    <property type="component" value="Unassembled WGS sequence"/>
</dbReference>
<accession>A0ABR4CQN2</accession>
<name>A0ABR4CQN2_9HELO</name>
<comment type="caution">
    <text evidence="1">The sequence shown here is derived from an EMBL/GenBank/DDBJ whole genome shotgun (WGS) entry which is preliminary data.</text>
</comment>
<keyword evidence="2" id="KW-1185">Reference proteome</keyword>
<reference evidence="1 2" key="1">
    <citation type="journal article" date="2024" name="Commun. Biol.">
        <title>Comparative genomic analysis of thermophilic fungi reveals convergent evolutionary adaptations and gene losses.</title>
        <authorList>
            <person name="Steindorff A.S."/>
            <person name="Aguilar-Pontes M.V."/>
            <person name="Robinson A.J."/>
            <person name="Andreopoulos B."/>
            <person name="LaButti K."/>
            <person name="Kuo A."/>
            <person name="Mondo S."/>
            <person name="Riley R."/>
            <person name="Otillar R."/>
            <person name="Haridas S."/>
            <person name="Lipzen A."/>
            <person name="Grimwood J."/>
            <person name="Schmutz J."/>
            <person name="Clum A."/>
            <person name="Reid I.D."/>
            <person name="Moisan M.C."/>
            <person name="Butler G."/>
            <person name="Nguyen T.T.M."/>
            <person name="Dewar K."/>
            <person name="Conant G."/>
            <person name="Drula E."/>
            <person name="Henrissat B."/>
            <person name="Hansel C."/>
            <person name="Singer S."/>
            <person name="Hutchinson M.I."/>
            <person name="de Vries R.P."/>
            <person name="Natvig D.O."/>
            <person name="Powell A.J."/>
            <person name="Tsang A."/>
            <person name="Grigoriev I.V."/>
        </authorList>
    </citation>
    <scope>NUCLEOTIDE SEQUENCE [LARGE SCALE GENOMIC DNA]</scope>
    <source>
        <strain evidence="1 2">CBS 494.80</strain>
    </source>
</reference>
<sequence>MPLVAPRFN</sequence>
<gene>
    <name evidence="1" type="ORF">VTL71DRAFT_11488</name>
</gene>
<evidence type="ECO:0000313" key="2">
    <source>
        <dbReference type="Proteomes" id="UP001595075"/>
    </source>
</evidence>
<proteinExistence type="predicted"/>
<dbReference type="EMBL" id="JAZHXI010000004">
    <property type="protein sequence ID" value="KAL2072145.1"/>
    <property type="molecule type" value="Genomic_DNA"/>
</dbReference>
<organism evidence="1 2">
    <name type="scientific">Oculimacula yallundae</name>
    <dbReference type="NCBI Taxonomy" id="86028"/>
    <lineage>
        <taxon>Eukaryota</taxon>
        <taxon>Fungi</taxon>
        <taxon>Dikarya</taxon>
        <taxon>Ascomycota</taxon>
        <taxon>Pezizomycotina</taxon>
        <taxon>Leotiomycetes</taxon>
        <taxon>Helotiales</taxon>
        <taxon>Ploettnerulaceae</taxon>
        <taxon>Oculimacula</taxon>
    </lineage>
</organism>
<protein>
    <submittedName>
        <fullName evidence="1">Uncharacterized protein</fullName>
    </submittedName>
</protein>
<evidence type="ECO:0000313" key="1">
    <source>
        <dbReference type="EMBL" id="KAL2072145.1"/>
    </source>
</evidence>